<dbReference type="GO" id="GO:0016757">
    <property type="term" value="F:glycosyltransferase activity"/>
    <property type="evidence" value="ECO:0007669"/>
    <property type="project" value="InterPro"/>
</dbReference>
<dbReference type="InterPro" id="IPR029044">
    <property type="entry name" value="Nucleotide-diphossugar_trans"/>
</dbReference>
<gene>
    <name evidence="3" type="ORF">CUN85_11580</name>
</gene>
<feature type="transmembrane region" description="Helical" evidence="1">
    <location>
        <begin position="262"/>
        <end position="289"/>
    </location>
</feature>
<dbReference type="SUPFAM" id="SSF53448">
    <property type="entry name" value="Nucleotide-diphospho-sugar transferases"/>
    <property type="match status" value="1"/>
</dbReference>
<evidence type="ECO:0000313" key="3">
    <source>
        <dbReference type="EMBL" id="TGC07287.1"/>
    </source>
</evidence>
<accession>A0A4E0Q7Q6</accession>
<dbReference type="Proteomes" id="UP000297295">
    <property type="component" value="Unassembled WGS sequence"/>
</dbReference>
<sequence>MSNEDVCVLIPALNEEATIGQLIKDFRSEGFDNILVIDGHSSDRTRDIAEAEGAEVVVQSGRGKGQAIQEAFELINSDYVVMIDGDGTYLASDIHVVLKPLREGLADQVIGNRFADYDAGAFTRLNRMGNRILNKFFGFAYGQWLDDILSGYRGYTRRAIKSFELQEIGFEIESEMTIESVKRDHRIEVVPISYLERHSKASTKLNPVKDGFRIARTIYKMAKMHNPMFYFGLIGGFFILAGFITGLFVISEWLQGITRIPLSVLTALLIIAGFQMFVFGMLSDLVVSLHREHMRALRKLSEDMNE</sequence>
<dbReference type="Pfam" id="PF00535">
    <property type="entry name" value="Glycos_transf_2"/>
    <property type="match status" value="1"/>
</dbReference>
<dbReference type="NCBIfam" id="TIGR04182">
    <property type="entry name" value="glyco_TIGR04182"/>
    <property type="match status" value="1"/>
</dbReference>
<dbReference type="PANTHER" id="PTHR48090:SF7">
    <property type="entry name" value="RFBJ PROTEIN"/>
    <property type="match status" value="1"/>
</dbReference>
<dbReference type="OrthoDB" id="103472at2157"/>
<keyword evidence="1" id="KW-0472">Membrane</keyword>
<dbReference type="InterPro" id="IPR026456">
    <property type="entry name" value="GCTrfase_AglJ"/>
</dbReference>
<organism evidence="3 4">
    <name type="scientific">Methanolobus halotolerans</name>
    <dbReference type="NCBI Taxonomy" id="2052935"/>
    <lineage>
        <taxon>Archaea</taxon>
        <taxon>Methanobacteriati</taxon>
        <taxon>Methanobacteriota</taxon>
        <taxon>Stenosarchaea group</taxon>
        <taxon>Methanomicrobia</taxon>
        <taxon>Methanosarcinales</taxon>
        <taxon>Methanosarcinaceae</taxon>
        <taxon>Methanolobus</taxon>
    </lineage>
</organism>
<dbReference type="PANTHER" id="PTHR48090">
    <property type="entry name" value="UNDECAPRENYL-PHOSPHATE 4-DEOXY-4-FORMAMIDO-L-ARABINOSE TRANSFERASE-RELATED"/>
    <property type="match status" value="1"/>
</dbReference>
<evidence type="ECO:0000256" key="1">
    <source>
        <dbReference type="SAM" id="Phobius"/>
    </source>
</evidence>
<keyword evidence="1" id="KW-1133">Transmembrane helix</keyword>
<keyword evidence="3" id="KW-0808">Transferase</keyword>
<keyword evidence="4" id="KW-1185">Reference proteome</keyword>
<dbReference type="InterPro" id="IPR001173">
    <property type="entry name" value="Glyco_trans_2-like"/>
</dbReference>
<dbReference type="Gene3D" id="3.90.550.10">
    <property type="entry name" value="Spore Coat Polysaccharide Biosynthesis Protein SpsA, Chain A"/>
    <property type="match status" value="1"/>
</dbReference>
<dbReference type="RefSeq" id="WP_135390462.1">
    <property type="nucleotide sequence ID" value="NZ_PGGK01000017.1"/>
</dbReference>
<keyword evidence="1" id="KW-0812">Transmembrane</keyword>
<proteinExistence type="predicted"/>
<reference evidence="3 4" key="1">
    <citation type="submission" date="2017-11" db="EMBL/GenBank/DDBJ databases">
        <title>Isolation and Characterization of Methanogenic Archaea from Saline Meromictic Lake at Siberia.</title>
        <authorList>
            <person name="Shen Y."/>
            <person name="Huang H.-H."/>
            <person name="Lai M.-C."/>
            <person name="Chen S.-C."/>
        </authorList>
    </citation>
    <scope>NUCLEOTIDE SEQUENCE [LARGE SCALE GENOMIC DNA]</scope>
    <source>
        <strain evidence="3 4">SY-01</strain>
    </source>
</reference>
<name>A0A4E0Q7Q6_9EURY</name>
<dbReference type="EMBL" id="PGGK01000017">
    <property type="protein sequence ID" value="TGC07287.1"/>
    <property type="molecule type" value="Genomic_DNA"/>
</dbReference>
<dbReference type="AlphaFoldDB" id="A0A4E0Q7Q6"/>
<comment type="caution">
    <text evidence="3">The sequence shown here is derived from an EMBL/GenBank/DDBJ whole genome shotgun (WGS) entry which is preliminary data.</text>
</comment>
<feature type="transmembrane region" description="Helical" evidence="1">
    <location>
        <begin position="228"/>
        <end position="250"/>
    </location>
</feature>
<dbReference type="InterPro" id="IPR050256">
    <property type="entry name" value="Glycosyltransferase_2"/>
</dbReference>
<evidence type="ECO:0000313" key="4">
    <source>
        <dbReference type="Proteomes" id="UP000297295"/>
    </source>
</evidence>
<evidence type="ECO:0000259" key="2">
    <source>
        <dbReference type="Pfam" id="PF00535"/>
    </source>
</evidence>
<dbReference type="CDD" id="cd04179">
    <property type="entry name" value="DPM_DPG-synthase_like"/>
    <property type="match status" value="1"/>
</dbReference>
<feature type="domain" description="Glycosyltransferase 2-like" evidence="2">
    <location>
        <begin position="7"/>
        <end position="161"/>
    </location>
</feature>
<protein>
    <submittedName>
        <fullName evidence="3">TIGR04182 family glycosyltransferase</fullName>
    </submittedName>
</protein>